<comment type="pathway">
    <text evidence="2 12">Cofactor biosynthesis; NAD(+) biosynthesis; iminoaspartate from L-aspartate (oxidase route): step 1/1.</text>
</comment>
<dbReference type="AlphaFoldDB" id="A0A5D3YFL0"/>
<dbReference type="InterPro" id="IPR003953">
    <property type="entry name" value="FAD-dep_OxRdtase_2_FAD-bd"/>
</dbReference>
<evidence type="ECO:0000259" key="14">
    <source>
        <dbReference type="Pfam" id="PF00890"/>
    </source>
</evidence>
<evidence type="ECO:0000256" key="11">
    <source>
        <dbReference type="PIRSR" id="PIRSR000171-1"/>
    </source>
</evidence>
<dbReference type="InterPro" id="IPR037099">
    <property type="entry name" value="Fum_R/Succ_DH_flav-like_C_sf"/>
</dbReference>
<evidence type="ECO:0000256" key="1">
    <source>
        <dbReference type="ARBA" id="ARBA00001974"/>
    </source>
</evidence>
<dbReference type="PRINTS" id="PR00368">
    <property type="entry name" value="FADPNR"/>
</dbReference>
<dbReference type="Pfam" id="PF00890">
    <property type="entry name" value="FAD_binding_2"/>
    <property type="match status" value="1"/>
</dbReference>
<evidence type="ECO:0000313" key="16">
    <source>
        <dbReference type="EMBL" id="TYP91678.1"/>
    </source>
</evidence>
<dbReference type="NCBIfam" id="TIGR00551">
    <property type="entry name" value="nadB"/>
    <property type="match status" value="1"/>
</dbReference>
<keyword evidence="6 12" id="KW-0662">Pyridine nucleotide biosynthesis</keyword>
<dbReference type="Gene3D" id="3.90.700.10">
    <property type="entry name" value="Succinate dehydrogenase/fumarate reductase flavoprotein, catalytic domain"/>
    <property type="match status" value="1"/>
</dbReference>
<dbReference type="GO" id="GO:0008734">
    <property type="term" value="F:L-aspartate oxidase activity"/>
    <property type="evidence" value="ECO:0007669"/>
    <property type="project" value="UniProtKB-UniRule"/>
</dbReference>
<evidence type="ECO:0000259" key="15">
    <source>
        <dbReference type="Pfam" id="PF02910"/>
    </source>
</evidence>
<evidence type="ECO:0000256" key="13">
    <source>
        <dbReference type="SAM" id="MobiDB-lite"/>
    </source>
</evidence>
<evidence type="ECO:0000256" key="8">
    <source>
        <dbReference type="ARBA" id="ARBA00023002"/>
    </source>
</evidence>
<dbReference type="FunFam" id="3.90.700.10:FF:000002">
    <property type="entry name" value="L-aspartate oxidase"/>
    <property type="match status" value="1"/>
</dbReference>
<evidence type="ECO:0000256" key="7">
    <source>
        <dbReference type="ARBA" id="ARBA00022827"/>
    </source>
</evidence>
<feature type="domain" description="Fumarate reductase/succinate dehydrogenase flavoprotein-like C-terminal" evidence="15">
    <location>
        <begin position="431"/>
        <end position="506"/>
    </location>
</feature>
<dbReference type="UniPathway" id="UPA00253">
    <property type="reaction ID" value="UER00326"/>
</dbReference>
<dbReference type="EC" id="1.4.3.16" evidence="4 10"/>
<evidence type="ECO:0000256" key="5">
    <source>
        <dbReference type="ARBA" id="ARBA00022630"/>
    </source>
</evidence>
<keyword evidence="5 12" id="KW-0285">Flavoprotein</keyword>
<keyword evidence="8 12" id="KW-0560">Oxidoreductase</keyword>
<feature type="compositionally biased region" description="Polar residues" evidence="13">
    <location>
        <begin position="503"/>
        <end position="512"/>
    </location>
</feature>
<dbReference type="InterPro" id="IPR027477">
    <property type="entry name" value="Succ_DH/fumarate_Rdtase_cat_sf"/>
</dbReference>
<evidence type="ECO:0000256" key="9">
    <source>
        <dbReference type="ARBA" id="ARBA00048305"/>
    </source>
</evidence>
<evidence type="ECO:0000256" key="12">
    <source>
        <dbReference type="RuleBase" id="RU362049"/>
    </source>
</evidence>
<dbReference type="Proteomes" id="UP000324595">
    <property type="component" value="Unassembled WGS sequence"/>
</dbReference>
<dbReference type="GO" id="GO:0034628">
    <property type="term" value="P:'de novo' NAD+ biosynthetic process from L-aspartate"/>
    <property type="evidence" value="ECO:0007669"/>
    <property type="project" value="TreeGrafter"/>
</dbReference>
<feature type="active site" description="Proton acceptor" evidence="11">
    <location>
        <position position="283"/>
    </location>
</feature>
<dbReference type="SUPFAM" id="SSF46977">
    <property type="entry name" value="Succinate dehydrogenase/fumarate reductase flavoprotein C-terminal domain"/>
    <property type="match status" value="1"/>
</dbReference>
<comment type="similarity">
    <text evidence="3 12">Belongs to the FAD-dependent oxidoreductase 2 family. NadB subfamily.</text>
</comment>
<name>A0A5D3YFL0_9BACT</name>
<dbReference type="GO" id="GO:0005737">
    <property type="term" value="C:cytoplasm"/>
    <property type="evidence" value="ECO:0007669"/>
    <property type="project" value="UniProtKB-SubCell"/>
</dbReference>
<dbReference type="InterPro" id="IPR005288">
    <property type="entry name" value="NadB"/>
</dbReference>
<dbReference type="PANTHER" id="PTHR42716:SF2">
    <property type="entry name" value="L-ASPARTATE OXIDASE, CHLOROPLASTIC"/>
    <property type="match status" value="1"/>
</dbReference>
<dbReference type="EMBL" id="VNHY01000005">
    <property type="protein sequence ID" value="TYP91678.1"/>
    <property type="molecule type" value="Genomic_DNA"/>
</dbReference>
<comment type="caution">
    <text evidence="16">The sequence shown here is derived from an EMBL/GenBank/DDBJ whole genome shotgun (WGS) entry which is preliminary data.</text>
</comment>
<keyword evidence="17" id="KW-1185">Reference proteome</keyword>
<reference evidence="16 17" key="1">
    <citation type="submission" date="2019-07" db="EMBL/GenBank/DDBJ databases">
        <title>Genomic Encyclopedia of Archaeal and Bacterial Type Strains, Phase II (KMG-II): from individual species to whole genera.</title>
        <authorList>
            <person name="Goeker M."/>
        </authorList>
    </citation>
    <scope>NUCLEOTIDE SEQUENCE [LARGE SCALE GENOMIC DNA]</scope>
    <source>
        <strain evidence="16 17">DSM 21935</strain>
    </source>
</reference>
<dbReference type="InterPro" id="IPR015939">
    <property type="entry name" value="Fum_Rdtase/Succ_DH_flav-like_C"/>
</dbReference>
<evidence type="ECO:0000256" key="3">
    <source>
        <dbReference type="ARBA" id="ARBA00008562"/>
    </source>
</evidence>
<comment type="function">
    <text evidence="12">Catalyzes the oxidation of L-aspartate to iminoaspartate.</text>
</comment>
<evidence type="ECO:0000313" key="17">
    <source>
        <dbReference type="Proteomes" id="UP000324595"/>
    </source>
</evidence>
<comment type="subcellular location">
    <subcellularLocation>
        <location evidence="12">Cytoplasm</location>
    </subcellularLocation>
</comment>
<dbReference type="Gene3D" id="3.50.50.60">
    <property type="entry name" value="FAD/NAD(P)-binding domain"/>
    <property type="match status" value="1"/>
</dbReference>
<gene>
    <name evidence="16" type="ORF">LX73_2502</name>
</gene>
<keyword evidence="7 12" id="KW-0274">FAD</keyword>
<dbReference type="Pfam" id="PF02910">
    <property type="entry name" value="Succ_DH_flav_C"/>
    <property type="match status" value="1"/>
</dbReference>
<evidence type="ECO:0000256" key="10">
    <source>
        <dbReference type="NCBIfam" id="TIGR00551"/>
    </source>
</evidence>
<dbReference type="Gene3D" id="1.20.58.100">
    <property type="entry name" value="Fumarate reductase/succinate dehydrogenase flavoprotein-like, C-terminal domain"/>
    <property type="match status" value="1"/>
</dbReference>
<evidence type="ECO:0000256" key="6">
    <source>
        <dbReference type="ARBA" id="ARBA00022642"/>
    </source>
</evidence>
<evidence type="ECO:0000256" key="4">
    <source>
        <dbReference type="ARBA" id="ARBA00012173"/>
    </source>
</evidence>
<dbReference type="PRINTS" id="PR00411">
    <property type="entry name" value="PNDRDTASEI"/>
</dbReference>
<feature type="region of interest" description="Disordered" evidence="13">
    <location>
        <begin position="496"/>
        <end position="525"/>
    </location>
</feature>
<sequence>MANTFSVNSTTLETDFCVIGSGAAGLHAALHASEYGSVTVVTKSRLETSSSYWAQGGIAAVLNNDDSFQSHEEDTLAAGRNFCNKSAVDVLVKEGARQVQQLIDKGMPFDRTNGHLDLGLEGGHTNRRVLHANGAATGKALVEFLIERVRKKSNIRILEEAFVYQILTDRERCSGARAYLYQQDQLITIQSPVTILASGGYSGLYSRTTNPHTSTGDGLWLAYNAGAVLRDLEFIQFHPTAFYAEEGSSFLISEALRGEGARLYNQAGERFMGAYPQKELAPRDVVARQILDQIHKQDESYVLLDVSHLDADVLRDHFPNLLQKIANQGIDVTEQGIPVAPAAHYCIGGVATDLNSKTSVNGLYACGEVAANGVHGANRLASNSLLECLVFSKRAVDHAASWGVEKPSMVSPHSFDIDDHFAEQFSDVQQQVSALLTKYIGIERHAEGMRKALQAIRNIQSSLFSDEHEYYGIRARGMLHIAEMIASAALQRQESRGVHQRSDFTSPSNSQAHIEYQKENPQLVS</sequence>
<comment type="catalytic activity">
    <reaction evidence="9">
        <text>L-aspartate + O2 = iminosuccinate + H2O2</text>
        <dbReference type="Rhea" id="RHEA:25876"/>
        <dbReference type="ChEBI" id="CHEBI:15379"/>
        <dbReference type="ChEBI" id="CHEBI:16240"/>
        <dbReference type="ChEBI" id="CHEBI:29991"/>
        <dbReference type="ChEBI" id="CHEBI:77875"/>
        <dbReference type="EC" id="1.4.3.16"/>
    </reaction>
    <physiologicalReaction direction="left-to-right" evidence="9">
        <dbReference type="Rhea" id="RHEA:25877"/>
    </physiologicalReaction>
</comment>
<proteinExistence type="inferred from homology"/>
<feature type="domain" description="FAD-dependent oxidoreductase 2 FAD-binding" evidence="14">
    <location>
        <begin position="15"/>
        <end position="385"/>
    </location>
</feature>
<evidence type="ECO:0000256" key="2">
    <source>
        <dbReference type="ARBA" id="ARBA00004950"/>
    </source>
</evidence>
<comment type="cofactor">
    <cofactor evidence="1 12">
        <name>FAD</name>
        <dbReference type="ChEBI" id="CHEBI:57692"/>
    </cofactor>
</comment>
<dbReference type="PIRSF" id="PIRSF000171">
    <property type="entry name" value="SDHA_APRA_LASPO"/>
    <property type="match status" value="1"/>
</dbReference>
<dbReference type="SUPFAM" id="SSF56425">
    <property type="entry name" value="Succinate dehydrogenase/fumarate reductase flavoprotein, catalytic domain"/>
    <property type="match status" value="1"/>
</dbReference>
<accession>A0A5D3YFL0</accession>
<dbReference type="SUPFAM" id="SSF51905">
    <property type="entry name" value="FAD/NAD(P)-binding domain"/>
    <property type="match status" value="1"/>
</dbReference>
<dbReference type="PANTHER" id="PTHR42716">
    <property type="entry name" value="L-ASPARTATE OXIDASE"/>
    <property type="match status" value="1"/>
</dbReference>
<organism evidence="16 17">
    <name type="scientific">Fodinibius salinus</name>
    <dbReference type="NCBI Taxonomy" id="860790"/>
    <lineage>
        <taxon>Bacteria</taxon>
        <taxon>Pseudomonadati</taxon>
        <taxon>Balneolota</taxon>
        <taxon>Balneolia</taxon>
        <taxon>Balneolales</taxon>
        <taxon>Balneolaceae</taxon>
        <taxon>Fodinibius</taxon>
    </lineage>
</organism>
<protein>
    <recommendedName>
        <fullName evidence="4 10">L-aspartate oxidase</fullName>
        <ecNumber evidence="4 10">1.4.3.16</ecNumber>
    </recommendedName>
</protein>
<dbReference type="InterPro" id="IPR036188">
    <property type="entry name" value="FAD/NAD-bd_sf"/>
</dbReference>